<dbReference type="PROSITE" id="PS50190">
    <property type="entry name" value="SEC7"/>
    <property type="match status" value="1"/>
</dbReference>
<proteinExistence type="predicted"/>
<evidence type="ECO:0000256" key="3">
    <source>
        <dbReference type="SAM" id="MobiDB-lite"/>
    </source>
</evidence>
<sequence length="600" mass="66802">MTAFIRKSIESLLKDREIRRSHNADLRQACEEALEILKDKAVEEGESGVLPTPVASSPIMESVFRPLELACKSKSSGIVTSSLDSIQKLVAYGHLNGASRAFYDKLTESVAKAFSGPQTDADVQLQVIKGETQAAIKVEGIPMHACHTRRHTLTQYKVNNAHIGFFTALLTIVTSANIAVHENSLLLAVKTCFNIFLAGRNVVNQTTAKATLNQMLNNIFFRMEVASKEFKSIPPLPLLEDTESYRVVGPLLSEAVERALDPSQIHKVLQNDCFLLLRSLCKLSIAPISSEETADNKSHGLRSKILSLHLLLSILQNGGETFTSDHIFISVLKQYLCVALSVNGVSIISEVFQLSITLFISILTKYRKYLKSQIEIFFKEICLNILEAASSSFEQKWMVIQGISKICEDPQIVVDIFVNYDCDLNAANIFERLVDDLSKIAQGRQAFDVGASPHQVKKIRIKGLECLVSILKCLVDWSKELYVNPHYTPSVENGIAHGPKEDEHPQTQHNSDHPSQYEKVKQNKDPSKGIPYLISQGIVEDQQGSLAAFLLRKNNRVNKNILGEFLGDLDNTGVMYAYVDLMDFGSMRFVEALGISWRAF</sequence>
<dbReference type="GO" id="GO:0032012">
    <property type="term" value="P:regulation of ARF protein signal transduction"/>
    <property type="evidence" value="ECO:0007669"/>
    <property type="project" value="InterPro"/>
</dbReference>
<keyword evidence="2" id="KW-0653">Protein transport</keyword>
<accession>A0A7T8K773</accession>
<dbReference type="PANTHER" id="PTHR10663">
    <property type="entry name" value="GUANYL-NUCLEOTIDE EXCHANGE FACTOR"/>
    <property type="match status" value="1"/>
</dbReference>
<evidence type="ECO:0000313" key="5">
    <source>
        <dbReference type="EMBL" id="QQP48818.1"/>
    </source>
</evidence>
<dbReference type="SUPFAM" id="SSF48371">
    <property type="entry name" value="ARM repeat"/>
    <property type="match status" value="1"/>
</dbReference>
<feature type="compositionally biased region" description="Basic and acidic residues" evidence="3">
    <location>
        <begin position="498"/>
        <end position="525"/>
    </location>
</feature>
<dbReference type="InterPro" id="IPR000904">
    <property type="entry name" value="Sec7_dom"/>
</dbReference>
<name>A0A7T8K773_CALRO</name>
<evidence type="ECO:0000256" key="1">
    <source>
        <dbReference type="ARBA" id="ARBA00022448"/>
    </source>
</evidence>
<keyword evidence="1" id="KW-0813">Transport</keyword>
<dbReference type="InterPro" id="IPR032629">
    <property type="entry name" value="DCB_dom"/>
</dbReference>
<dbReference type="Pfam" id="PF01369">
    <property type="entry name" value="Sec7"/>
    <property type="match status" value="1"/>
</dbReference>
<keyword evidence="6" id="KW-1185">Reference proteome</keyword>
<dbReference type="SUPFAM" id="SSF48425">
    <property type="entry name" value="Sec7 domain"/>
    <property type="match status" value="1"/>
</dbReference>
<dbReference type="Pfam" id="PF16213">
    <property type="entry name" value="DCB"/>
    <property type="match status" value="2"/>
</dbReference>
<evidence type="ECO:0000313" key="6">
    <source>
        <dbReference type="Proteomes" id="UP000595437"/>
    </source>
</evidence>
<feature type="domain" description="SEC7" evidence="4">
    <location>
        <begin position="523"/>
        <end position="600"/>
    </location>
</feature>
<dbReference type="GO" id="GO:0005085">
    <property type="term" value="F:guanyl-nucleotide exchange factor activity"/>
    <property type="evidence" value="ECO:0007669"/>
    <property type="project" value="InterPro"/>
</dbReference>
<feature type="non-terminal residue" evidence="5">
    <location>
        <position position="600"/>
    </location>
</feature>
<dbReference type="Pfam" id="PF12783">
    <property type="entry name" value="Sec7-like_HUS"/>
    <property type="match status" value="1"/>
</dbReference>
<reference evidence="6" key="1">
    <citation type="submission" date="2021-01" db="EMBL/GenBank/DDBJ databases">
        <title>Caligus Genome Assembly.</title>
        <authorList>
            <person name="Gallardo-Escarate C."/>
        </authorList>
    </citation>
    <scope>NUCLEOTIDE SEQUENCE [LARGE SCALE GENOMIC DNA]</scope>
</reference>
<dbReference type="Proteomes" id="UP000595437">
    <property type="component" value="Chromosome 6"/>
</dbReference>
<dbReference type="InterPro" id="IPR016024">
    <property type="entry name" value="ARM-type_fold"/>
</dbReference>
<evidence type="ECO:0000259" key="4">
    <source>
        <dbReference type="PROSITE" id="PS50190"/>
    </source>
</evidence>
<dbReference type="PANTHER" id="PTHR10663:SF375">
    <property type="entry name" value="LD29171P"/>
    <property type="match status" value="1"/>
</dbReference>
<protein>
    <recommendedName>
        <fullName evidence="4">SEC7 domain-containing protein</fullName>
    </recommendedName>
</protein>
<dbReference type="GO" id="GO:0015031">
    <property type="term" value="P:protein transport"/>
    <property type="evidence" value="ECO:0007669"/>
    <property type="project" value="UniProtKB-KW"/>
</dbReference>
<dbReference type="EMBL" id="CP045895">
    <property type="protein sequence ID" value="QQP48818.1"/>
    <property type="molecule type" value="Genomic_DNA"/>
</dbReference>
<feature type="region of interest" description="Disordered" evidence="3">
    <location>
        <begin position="492"/>
        <end position="525"/>
    </location>
</feature>
<evidence type="ECO:0000256" key="2">
    <source>
        <dbReference type="ARBA" id="ARBA00022927"/>
    </source>
</evidence>
<dbReference type="OrthoDB" id="18431at2759"/>
<organism evidence="5 6">
    <name type="scientific">Caligus rogercresseyi</name>
    <name type="common">Sea louse</name>
    <dbReference type="NCBI Taxonomy" id="217165"/>
    <lineage>
        <taxon>Eukaryota</taxon>
        <taxon>Metazoa</taxon>
        <taxon>Ecdysozoa</taxon>
        <taxon>Arthropoda</taxon>
        <taxon>Crustacea</taxon>
        <taxon>Multicrustacea</taxon>
        <taxon>Hexanauplia</taxon>
        <taxon>Copepoda</taxon>
        <taxon>Siphonostomatoida</taxon>
        <taxon>Caligidae</taxon>
        <taxon>Caligus</taxon>
    </lineage>
</organism>
<dbReference type="Gene3D" id="1.10.220.20">
    <property type="match status" value="1"/>
</dbReference>
<dbReference type="InterPro" id="IPR032691">
    <property type="entry name" value="Mon2/Sec7/BIG1-like_HUS"/>
</dbReference>
<dbReference type="InterPro" id="IPR035999">
    <property type="entry name" value="Sec7_dom_sf"/>
</dbReference>
<gene>
    <name evidence="5" type="ORF">FKW44_009248</name>
</gene>
<dbReference type="AlphaFoldDB" id="A0A7T8K773"/>